<dbReference type="Proteomes" id="UP001596422">
    <property type="component" value="Unassembled WGS sequence"/>
</dbReference>
<reference evidence="1" key="3">
    <citation type="submission" date="2024-09" db="EMBL/GenBank/DDBJ databases">
        <authorList>
            <person name="Sun Q."/>
            <person name="Mori K."/>
        </authorList>
    </citation>
    <scope>NUCLEOTIDE SEQUENCE</scope>
    <source>
        <strain evidence="1">NBRC 111756</strain>
    </source>
</reference>
<reference evidence="3" key="2">
    <citation type="journal article" date="2019" name="Int. J. Syst. Evol. Microbiol.">
        <title>The Global Catalogue of Microorganisms (GCM) 10K type strain sequencing project: providing services to taxonomists for standard genome sequencing and annotation.</title>
        <authorList>
            <consortium name="The Broad Institute Genomics Platform"/>
            <consortium name="The Broad Institute Genome Sequencing Center for Infectious Disease"/>
            <person name="Wu L."/>
            <person name="Ma J."/>
        </authorList>
    </citation>
    <scope>NUCLEOTIDE SEQUENCE [LARGE SCALE GENOMIC DNA]</scope>
    <source>
        <strain evidence="3">NBRC 111756</strain>
    </source>
</reference>
<gene>
    <name evidence="1" type="ORF">ACFQDL_00175</name>
    <name evidence="2" type="ORF">ACFQDL_30760</name>
</gene>
<dbReference type="EMBL" id="JBHSWE010000001">
    <property type="protein sequence ID" value="MFC6668706.1"/>
    <property type="molecule type" value="Genomic_DNA"/>
</dbReference>
<organism evidence="1 3">
    <name type="scientific">Marinobacterium aestuariivivens</name>
    <dbReference type="NCBI Taxonomy" id="1698799"/>
    <lineage>
        <taxon>Bacteria</taxon>
        <taxon>Pseudomonadati</taxon>
        <taxon>Pseudomonadota</taxon>
        <taxon>Gammaproteobacteria</taxon>
        <taxon>Oceanospirillales</taxon>
        <taxon>Oceanospirillaceae</taxon>
        <taxon>Marinobacterium</taxon>
    </lineage>
</organism>
<dbReference type="Pfam" id="PF10932">
    <property type="entry name" value="DUF2783"/>
    <property type="match status" value="1"/>
</dbReference>
<protein>
    <submittedName>
        <fullName evidence="1">DUF2783 domain-containing protein</fullName>
    </submittedName>
</protein>
<dbReference type="EMBL" id="JBHSWE010000001">
    <property type="protein sequence ID" value="MFC6673984.1"/>
    <property type="molecule type" value="Genomic_DNA"/>
</dbReference>
<reference evidence="1" key="1">
    <citation type="journal article" date="2014" name="Int. J. Syst. Evol. Microbiol.">
        <title>Complete genome of a new Firmicutes species belonging to the dominant human colonic microbiota ('Ruminococcus bicirculans') reveals two chromosomes and a selective capacity to utilize plant glucans.</title>
        <authorList>
            <consortium name="NISC Comparative Sequencing Program"/>
            <person name="Wegmann U."/>
            <person name="Louis P."/>
            <person name="Goesmann A."/>
            <person name="Henrissat B."/>
            <person name="Duncan S.H."/>
            <person name="Flint H.J."/>
        </authorList>
    </citation>
    <scope>NUCLEOTIDE SEQUENCE</scope>
    <source>
        <strain evidence="1">NBRC 111756</strain>
    </source>
</reference>
<proteinExistence type="predicted"/>
<keyword evidence="3" id="KW-1185">Reference proteome</keyword>
<dbReference type="RefSeq" id="WP_379907242.1">
    <property type="nucleotide sequence ID" value="NZ_JBHSWE010000001.1"/>
</dbReference>
<comment type="caution">
    <text evidence="1">The sequence shown here is derived from an EMBL/GenBank/DDBJ whole genome shotgun (WGS) entry which is preliminary data.</text>
</comment>
<evidence type="ECO:0000313" key="2">
    <source>
        <dbReference type="EMBL" id="MFC6673984.1"/>
    </source>
</evidence>
<evidence type="ECO:0000313" key="3">
    <source>
        <dbReference type="Proteomes" id="UP001596422"/>
    </source>
</evidence>
<accession>A0ABW1ZSJ9</accession>
<name>A0ABW1ZSJ9_9GAMM</name>
<evidence type="ECO:0000313" key="1">
    <source>
        <dbReference type="EMBL" id="MFC6668706.1"/>
    </source>
</evidence>
<dbReference type="InterPro" id="IPR021233">
    <property type="entry name" value="DUF2783"/>
</dbReference>
<sequence length="74" mass="8174">MANLILDNNMAVPDDVYALLTELHRDLAPGQSADVNARLILLLTNHIGDYDVLKEATAIAREHLPRASELRQAI</sequence>